<dbReference type="InterPro" id="IPR056990">
    <property type="entry name" value="VIN3-like_C"/>
</dbReference>
<keyword evidence="4" id="KW-0862">Zinc</keyword>
<proteinExistence type="predicted"/>
<reference evidence="10" key="2">
    <citation type="submission" date="2025-08" db="UniProtKB">
        <authorList>
            <consortium name="RefSeq"/>
        </authorList>
    </citation>
    <scope>IDENTIFICATION</scope>
    <source>
        <tissue evidence="10">Leaf</tissue>
    </source>
</reference>
<keyword evidence="5" id="KW-0539">Nucleus</keyword>
<dbReference type="Pfam" id="PF07227">
    <property type="entry name" value="PHD_Oberon"/>
    <property type="match status" value="1"/>
</dbReference>
<sequence>MESIFSATQSVHQNSWFFGSTGYVIDPSKCSELSLAEKRDLVHEICRWAENAPEILQSWSRKELLQLICAEMGKERKYTGVTKPKMIELLLRLVSQNNRKRNEDIGGNNQTGLGKKRKKEYPLELAINLQQESIKSKEQQVDKLICQNVACRASLSKGDAYCKRCSCSICFQYDDNKDPSLWLVCSSEPPYSGESCAMSCHLKCALKHEKTGILKNGCNYELDGSFYCICCGKVNWLIRSWRKQLAIAGDARRVDVLCDRLSLVHKMLKGTERYKELEDIVTTTVKKLKKEVGPLDKVSTLMGRAIVNRLNCGAEVQRLCSAAVEAVDSILCSTTELGALTNELIAPGLLNAGPQLFQIHFEEISPFSVAVSLQSLDNMFEENIIGCTMWHRCSNVLDYPEEPTCLILRPERKVVISGLTPSTEYYFKVIPFSSTKELGKWEAKCLTQNLDKMSGQCSTRNSESTYVHEDSLSPMKKEQWLEKQSRFMESDSQKGSTNSSEFINSARKITKFTLSTSDNDVVPLAMACKSDRLNINNGTPDSAHKKDQAEQQYEYCVKVIRRLECEGHMEKEFRVKFLTWFSLKATAQERRVVSAFIDVLIDEPASLVAQLVDAFMDGICNKEKPPARKGFCTTLWH</sequence>
<dbReference type="OrthoDB" id="600557at2759"/>
<evidence type="ECO:0000256" key="2">
    <source>
        <dbReference type="ARBA" id="ARBA00022723"/>
    </source>
</evidence>
<evidence type="ECO:0000256" key="1">
    <source>
        <dbReference type="ARBA" id="ARBA00004123"/>
    </source>
</evidence>
<accession>A0A6P5G162</accession>
<name>A0A6P5G162_ANACO</name>
<dbReference type="PANTHER" id="PTHR46286">
    <property type="entry name" value="VIN3-LIKE PROTEIN 2-RELATED"/>
    <property type="match status" value="1"/>
</dbReference>
<dbReference type="GO" id="GO:0008270">
    <property type="term" value="F:zinc ion binding"/>
    <property type="evidence" value="ECO:0007669"/>
    <property type="project" value="UniProtKB-KW"/>
</dbReference>
<evidence type="ECO:0000259" key="7">
    <source>
        <dbReference type="Pfam" id="PF23376"/>
    </source>
</evidence>
<dbReference type="CDD" id="cd15521">
    <property type="entry name" value="PHD_VIN3_plant"/>
    <property type="match status" value="1"/>
</dbReference>
<gene>
    <name evidence="10" type="primary">LOC109719921</name>
</gene>
<dbReference type="PANTHER" id="PTHR46286:SF6">
    <property type="entry name" value="OS08G0220600 PROTEIN"/>
    <property type="match status" value="1"/>
</dbReference>
<dbReference type="GeneID" id="109719921"/>
<dbReference type="InterPro" id="IPR032881">
    <property type="entry name" value="Oberon-like_PHD"/>
</dbReference>
<reference evidence="9" key="1">
    <citation type="journal article" date="2015" name="Nat. Genet.">
        <title>The pineapple genome and the evolution of CAM photosynthesis.</title>
        <authorList>
            <person name="Ming R."/>
            <person name="VanBuren R."/>
            <person name="Wai C.M."/>
            <person name="Tang H."/>
            <person name="Schatz M.C."/>
            <person name="Bowers J.E."/>
            <person name="Lyons E."/>
            <person name="Wang M.L."/>
            <person name="Chen J."/>
            <person name="Biggers E."/>
            <person name="Zhang J."/>
            <person name="Huang L."/>
            <person name="Zhang L."/>
            <person name="Miao W."/>
            <person name="Zhang J."/>
            <person name="Ye Z."/>
            <person name="Miao C."/>
            <person name="Lin Z."/>
            <person name="Wang H."/>
            <person name="Zhou H."/>
            <person name="Yim W.C."/>
            <person name="Priest H.D."/>
            <person name="Zheng C."/>
            <person name="Woodhouse M."/>
            <person name="Edger P.P."/>
            <person name="Guyot R."/>
            <person name="Guo H.B."/>
            <person name="Guo H."/>
            <person name="Zheng G."/>
            <person name="Singh R."/>
            <person name="Sharma A."/>
            <person name="Min X."/>
            <person name="Zheng Y."/>
            <person name="Lee H."/>
            <person name="Gurtowski J."/>
            <person name="Sedlazeck F.J."/>
            <person name="Harkess A."/>
            <person name="McKain M.R."/>
            <person name="Liao Z."/>
            <person name="Fang J."/>
            <person name="Liu J."/>
            <person name="Zhang X."/>
            <person name="Zhang Q."/>
            <person name="Hu W."/>
            <person name="Qin Y."/>
            <person name="Wang K."/>
            <person name="Chen L.Y."/>
            <person name="Shirley N."/>
            <person name="Lin Y.R."/>
            <person name="Liu L.Y."/>
            <person name="Hernandez A.G."/>
            <person name="Wright C.L."/>
            <person name="Bulone V."/>
            <person name="Tuskan G.A."/>
            <person name="Heath K."/>
            <person name="Zee F."/>
            <person name="Moore P.H."/>
            <person name="Sunkar R."/>
            <person name="Leebens-Mack J.H."/>
            <person name="Mockler T."/>
            <person name="Bennetzen J.L."/>
            <person name="Freeling M."/>
            <person name="Sankoff D."/>
            <person name="Paterson A.H."/>
            <person name="Zhu X."/>
            <person name="Yang X."/>
            <person name="Smith J.A."/>
            <person name="Cushman J.C."/>
            <person name="Paull R.E."/>
            <person name="Yu Q."/>
        </authorList>
    </citation>
    <scope>NUCLEOTIDE SEQUENCE [LARGE SCALE GENOMIC DNA]</scope>
    <source>
        <strain evidence="9">cv. F153</strain>
    </source>
</reference>
<keyword evidence="9" id="KW-1185">Reference proteome</keyword>
<keyword evidence="3" id="KW-0863">Zinc-finger</keyword>
<evidence type="ECO:0000313" key="9">
    <source>
        <dbReference type="Proteomes" id="UP000515123"/>
    </source>
</evidence>
<dbReference type="RefSeq" id="XP_020102356.1">
    <property type="nucleotide sequence ID" value="XM_020246767.1"/>
</dbReference>
<dbReference type="Pfam" id="PF23376">
    <property type="entry name" value="Fn3_VIN3"/>
    <property type="match status" value="1"/>
</dbReference>
<evidence type="ECO:0000256" key="3">
    <source>
        <dbReference type="ARBA" id="ARBA00022771"/>
    </source>
</evidence>
<evidence type="ECO:0000256" key="4">
    <source>
        <dbReference type="ARBA" id="ARBA00022833"/>
    </source>
</evidence>
<evidence type="ECO:0000256" key="5">
    <source>
        <dbReference type="ARBA" id="ARBA00023242"/>
    </source>
</evidence>
<dbReference type="Proteomes" id="UP000515123">
    <property type="component" value="Linkage group 14"/>
</dbReference>
<dbReference type="AlphaFoldDB" id="A0A6P5G162"/>
<dbReference type="GO" id="GO:0040029">
    <property type="term" value="P:epigenetic regulation of gene expression"/>
    <property type="evidence" value="ECO:0007669"/>
    <property type="project" value="InterPro"/>
</dbReference>
<organism evidence="9 10">
    <name type="scientific">Ananas comosus</name>
    <name type="common">Pineapple</name>
    <name type="synonym">Ananas ananas</name>
    <dbReference type="NCBI Taxonomy" id="4615"/>
    <lineage>
        <taxon>Eukaryota</taxon>
        <taxon>Viridiplantae</taxon>
        <taxon>Streptophyta</taxon>
        <taxon>Embryophyta</taxon>
        <taxon>Tracheophyta</taxon>
        <taxon>Spermatophyta</taxon>
        <taxon>Magnoliopsida</taxon>
        <taxon>Liliopsida</taxon>
        <taxon>Poales</taxon>
        <taxon>Bromeliaceae</taxon>
        <taxon>Bromelioideae</taxon>
        <taxon>Ananas</taxon>
    </lineage>
</organism>
<dbReference type="InterPro" id="IPR058585">
    <property type="entry name" value="Fn3_VIN3"/>
</dbReference>
<keyword evidence="2" id="KW-0479">Metal-binding</keyword>
<evidence type="ECO:0000259" key="8">
    <source>
        <dbReference type="Pfam" id="PF23380"/>
    </source>
</evidence>
<dbReference type="InterPro" id="IPR044514">
    <property type="entry name" value="VIN3-like"/>
</dbReference>
<dbReference type="GO" id="GO:0005634">
    <property type="term" value="C:nucleus"/>
    <property type="evidence" value="ECO:0007669"/>
    <property type="project" value="UniProtKB-SubCell"/>
</dbReference>
<comment type="subcellular location">
    <subcellularLocation>
        <location evidence="1">Nucleus</location>
    </subcellularLocation>
</comment>
<feature type="domain" description="VIN3-like fibronectin type-III" evidence="7">
    <location>
        <begin position="359"/>
        <end position="447"/>
    </location>
</feature>
<dbReference type="Pfam" id="PF23380">
    <property type="entry name" value="VIN3_C"/>
    <property type="match status" value="1"/>
</dbReference>
<dbReference type="GO" id="GO:0010048">
    <property type="term" value="P:vernalization response"/>
    <property type="evidence" value="ECO:0007669"/>
    <property type="project" value="InterPro"/>
</dbReference>
<evidence type="ECO:0000313" key="10">
    <source>
        <dbReference type="RefSeq" id="XP_020102356.1"/>
    </source>
</evidence>
<evidence type="ECO:0000259" key="6">
    <source>
        <dbReference type="Pfam" id="PF07227"/>
    </source>
</evidence>
<protein>
    <submittedName>
        <fullName evidence="10">VIN3-like protein 2 isoform X1</fullName>
    </submittedName>
</protein>
<feature type="domain" description="VIN3-like C-terminal" evidence="8">
    <location>
        <begin position="550"/>
        <end position="622"/>
    </location>
</feature>
<feature type="domain" description="Oberon-like PHD finger" evidence="6">
    <location>
        <begin position="146"/>
        <end position="266"/>
    </location>
</feature>